<feature type="domain" description="Glycosyltransferase subfamily 4-like N-terminal" evidence="3">
    <location>
        <begin position="86"/>
        <end position="204"/>
    </location>
</feature>
<dbReference type="Pfam" id="PF13439">
    <property type="entry name" value="Glyco_transf_4"/>
    <property type="match status" value="1"/>
</dbReference>
<dbReference type="PANTHER" id="PTHR46401">
    <property type="entry name" value="GLYCOSYLTRANSFERASE WBBK-RELATED"/>
    <property type="match status" value="1"/>
</dbReference>
<dbReference type="Gene3D" id="3.40.50.2000">
    <property type="entry name" value="Glycogen Phosphorylase B"/>
    <property type="match status" value="2"/>
</dbReference>
<dbReference type="OrthoDB" id="9795068at2"/>
<evidence type="ECO:0000259" key="3">
    <source>
        <dbReference type="Pfam" id="PF13439"/>
    </source>
</evidence>
<keyword evidence="1 4" id="KW-0808">Transferase</keyword>
<evidence type="ECO:0000259" key="2">
    <source>
        <dbReference type="Pfam" id="PF00534"/>
    </source>
</evidence>
<dbReference type="Pfam" id="PF00534">
    <property type="entry name" value="Glycos_transf_1"/>
    <property type="match status" value="1"/>
</dbReference>
<keyword evidence="5" id="KW-1185">Reference proteome</keyword>
<proteinExistence type="predicted"/>
<name>A0A4U7JJ35_9FIRM</name>
<dbReference type="InterPro" id="IPR028098">
    <property type="entry name" value="Glyco_trans_4-like_N"/>
</dbReference>
<dbReference type="SUPFAM" id="SSF53756">
    <property type="entry name" value="UDP-Glycosyltransferase/glycogen phosphorylase"/>
    <property type="match status" value="1"/>
</dbReference>
<evidence type="ECO:0000313" key="4">
    <source>
        <dbReference type="EMBL" id="QNU68525.1"/>
    </source>
</evidence>
<protein>
    <submittedName>
        <fullName evidence="4">Glycosyltransferase family 4 protein</fullName>
    </submittedName>
</protein>
<dbReference type="GO" id="GO:0016757">
    <property type="term" value="F:glycosyltransferase activity"/>
    <property type="evidence" value="ECO:0007669"/>
    <property type="project" value="InterPro"/>
</dbReference>
<dbReference type="AlphaFoldDB" id="A0A4U7JJ35"/>
<dbReference type="EMBL" id="CP061336">
    <property type="protein sequence ID" value="QNU68525.1"/>
    <property type="molecule type" value="Genomic_DNA"/>
</dbReference>
<dbReference type="Proteomes" id="UP000306409">
    <property type="component" value="Chromosome"/>
</dbReference>
<dbReference type="KEGG" id="rher:EHE19_009050"/>
<accession>A0A4U7JJ35</accession>
<dbReference type="PANTHER" id="PTHR46401:SF2">
    <property type="entry name" value="GLYCOSYLTRANSFERASE WBBK-RELATED"/>
    <property type="match status" value="1"/>
</dbReference>
<dbReference type="CDD" id="cd03801">
    <property type="entry name" value="GT4_PimA-like"/>
    <property type="match status" value="1"/>
</dbReference>
<evidence type="ECO:0000256" key="1">
    <source>
        <dbReference type="ARBA" id="ARBA00022679"/>
    </source>
</evidence>
<dbReference type="InterPro" id="IPR001296">
    <property type="entry name" value="Glyco_trans_1"/>
</dbReference>
<dbReference type="RefSeq" id="WP_137696248.1">
    <property type="nucleotide sequence ID" value="NZ_CP061336.1"/>
</dbReference>
<sequence length="424" mass="48655">MEIAILINEFPPNIRSGIGRYAETGIKYINQVDNTSMSVFTTNTGYLPQHQDVNGILVYRPMNFIQKILMRYREKIESSLLSRLLLFINAFINNFQFYRFIKKRHHNKAFDVIVLHSLIYSITGFLCARRLGIPVVFHKHREEFARMPDWWRRDPFKLIELSESAMEKLAAKIIVLTEEMYAENLRYGICPEKLMIISNGCEVDLFKQVDLNCSSTKQKMTELKKELNIADDRKVILYVGSLTEGKGVFNLIRAVKILINNGHKVKLVLVGSGRNAKVRALINNYGLQKDIYAYYKIIDINSLIYHYAIADVCIFPSITKEPFGTTVTEAMSFGKLVILGYGYSKLFAEYENKPCAFYVDGNQPGKIGAKIAYVLDNKDRFQEVAQNGQRYIQNCFKWETAAKKTVVAYNEAISSNENLMASNL</sequence>
<dbReference type="GO" id="GO:0009103">
    <property type="term" value="P:lipopolysaccharide biosynthetic process"/>
    <property type="evidence" value="ECO:0007669"/>
    <property type="project" value="TreeGrafter"/>
</dbReference>
<reference evidence="4 5" key="1">
    <citation type="submission" date="2020-09" db="EMBL/GenBank/DDBJ databases">
        <title>Characterization and genome sequencing of Ruminiclostridium sp. nov. MA18.</title>
        <authorList>
            <person name="Rettenmaier R."/>
            <person name="Kowollik M.-L."/>
            <person name="Liebl W."/>
            <person name="Zverlov V."/>
        </authorList>
    </citation>
    <scope>NUCLEOTIDE SEQUENCE [LARGE SCALE GENOMIC DNA]</scope>
    <source>
        <strain evidence="4 5">MA18</strain>
    </source>
</reference>
<organism evidence="4 5">
    <name type="scientific">Ruminiclostridium herbifermentans</name>
    <dbReference type="NCBI Taxonomy" id="2488810"/>
    <lineage>
        <taxon>Bacteria</taxon>
        <taxon>Bacillati</taxon>
        <taxon>Bacillota</taxon>
        <taxon>Clostridia</taxon>
        <taxon>Eubacteriales</taxon>
        <taxon>Oscillospiraceae</taxon>
        <taxon>Ruminiclostridium</taxon>
    </lineage>
</organism>
<feature type="domain" description="Glycosyl transferase family 1" evidence="2">
    <location>
        <begin position="221"/>
        <end position="389"/>
    </location>
</feature>
<gene>
    <name evidence="4" type="ORF">EHE19_009050</name>
</gene>
<evidence type="ECO:0000313" key="5">
    <source>
        <dbReference type="Proteomes" id="UP000306409"/>
    </source>
</evidence>